<dbReference type="STRING" id="4795.A0A225V2L5"/>
<evidence type="ECO:0008006" key="4">
    <source>
        <dbReference type="Google" id="ProtNLM"/>
    </source>
</evidence>
<evidence type="ECO:0000313" key="2">
    <source>
        <dbReference type="EMBL" id="OWY99363.1"/>
    </source>
</evidence>
<dbReference type="GO" id="GO:0003676">
    <property type="term" value="F:nucleic acid binding"/>
    <property type="evidence" value="ECO:0007669"/>
    <property type="project" value="InterPro"/>
</dbReference>
<dbReference type="Proteomes" id="UP000198211">
    <property type="component" value="Unassembled WGS sequence"/>
</dbReference>
<evidence type="ECO:0000256" key="1">
    <source>
        <dbReference type="SAM" id="MobiDB-lite"/>
    </source>
</evidence>
<dbReference type="EMBL" id="NBNE01008558">
    <property type="protein sequence ID" value="OWY99363.1"/>
    <property type="molecule type" value="Genomic_DNA"/>
</dbReference>
<dbReference type="AlphaFoldDB" id="A0A225V2L5"/>
<sequence length="199" mass="22787">MRTSSSAKPEAISPTSSIRVSTRSAIGCKLSTRPEYSSALRPPERGNEAQEAARQAHGTIISKTSVWRIIHSFGPTWKVLERRVIHIKELNVFRFMEELSHINWNHHNLVFLDEVSFDNRGLICKRGYVVREKKSPSATISRETLRVSILSCIGVNGIIDYFNTERTFDRLEFIKCCQDLVKKGPIRHYTGPNTIWIMD</sequence>
<dbReference type="InterPro" id="IPR036397">
    <property type="entry name" value="RNaseH_sf"/>
</dbReference>
<dbReference type="Gene3D" id="3.30.420.10">
    <property type="entry name" value="Ribonuclease H-like superfamily/Ribonuclease H"/>
    <property type="match status" value="1"/>
</dbReference>
<dbReference type="OrthoDB" id="143818at2759"/>
<organism evidence="2 3">
    <name type="scientific">Phytophthora megakarya</name>
    <dbReference type="NCBI Taxonomy" id="4795"/>
    <lineage>
        <taxon>Eukaryota</taxon>
        <taxon>Sar</taxon>
        <taxon>Stramenopiles</taxon>
        <taxon>Oomycota</taxon>
        <taxon>Peronosporomycetes</taxon>
        <taxon>Peronosporales</taxon>
        <taxon>Peronosporaceae</taxon>
        <taxon>Phytophthora</taxon>
    </lineage>
</organism>
<proteinExistence type="predicted"/>
<protein>
    <recommendedName>
        <fullName evidence="4">Transposase</fullName>
    </recommendedName>
</protein>
<feature type="region of interest" description="Disordered" evidence="1">
    <location>
        <begin position="35"/>
        <end position="54"/>
    </location>
</feature>
<name>A0A225V2L5_9STRA</name>
<accession>A0A225V2L5</accession>
<keyword evidence="3" id="KW-1185">Reference proteome</keyword>
<gene>
    <name evidence="2" type="ORF">PHMEG_00029640</name>
</gene>
<comment type="caution">
    <text evidence="2">The sequence shown here is derived from an EMBL/GenBank/DDBJ whole genome shotgun (WGS) entry which is preliminary data.</text>
</comment>
<reference evidence="3" key="1">
    <citation type="submission" date="2017-03" db="EMBL/GenBank/DDBJ databases">
        <title>Phytopthora megakarya and P. palmivora, two closely related causual agents of cacao black pod achieved similar genome size and gene model numbers by different mechanisms.</title>
        <authorList>
            <person name="Ali S."/>
            <person name="Shao J."/>
            <person name="Larry D.J."/>
            <person name="Kronmiller B."/>
            <person name="Shen D."/>
            <person name="Strem M.D."/>
            <person name="Melnick R.L."/>
            <person name="Guiltinan M.J."/>
            <person name="Tyler B.M."/>
            <person name="Meinhardt L.W."/>
            <person name="Bailey B.A."/>
        </authorList>
    </citation>
    <scope>NUCLEOTIDE SEQUENCE [LARGE SCALE GENOMIC DNA]</scope>
    <source>
        <strain evidence="3">zdho120</strain>
    </source>
</reference>
<feature type="non-terminal residue" evidence="2">
    <location>
        <position position="199"/>
    </location>
</feature>
<evidence type="ECO:0000313" key="3">
    <source>
        <dbReference type="Proteomes" id="UP000198211"/>
    </source>
</evidence>